<dbReference type="Gene3D" id="1.10.260.40">
    <property type="entry name" value="lambda repressor-like DNA-binding domains"/>
    <property type="match status" value="1"/>
</dbReference>
<dbReference type="CDD" id="cd00093">
    <property type="entry name" value="HTH_XRE"/>
    <property type="match status" value="1"/>
</dbReference>
<evidence type="ECO:0000313" key="3">
    <source>
        <dbReference type="EMBL" id="KZN46303.1"/>
    </source>
</evidence>
<name>A0A162A9M2_9GAMM</name>
<accession>A0A162A9M2</accession>
<dbReference type="InterPro" id="IPR010982">
    <property type="entry name" value="Lambda_DNA-bd_dom_sf"/>
</dbReference>
<comment type="caution">
    <text evidence="3">The sequence shown here is derived from an EMBL/GenBank/DDBJ whole genome shotgun (WGS) entry which is preliminary data.</text>
</comment>
<dbReference type="AlphaFoldDB" id="A0A162A9M2"/>
<organism evidence="3 4">
    <name type="scientific">Pseudoalteromonas luteoviolacea H33</name>
    <dbReference type="NCBI Taxonomy" id="1365251"/>
    <lineage>
        <taxon>Bacteria</taxon>
        <taxon>Pseudomonadati</taxon>
        <taxon>Pseudomonadota</taxon>
        <taxon>Gammaproteobacteria</taxon>
        <taxon>Alteromonadales</taxon>
        <taxon>Pseudoalteromonadaceae</taxon>
        <taxon>Pseudoalteromonas</taxon>
    </lineage>
</organism>
<dbReference type="OrthoDB" id="21915at2"/>
<dbReference type="PROSITE" id="PS50943">
    <property type="entry name" value="HTH_CROC1"/>
    <property type="match status" value="1"/>
</dbReference>
<dbReference type="SUPFAM" id="SSF47413">
    <property type="entry name" value="lambda repressor-like DNA-binding domains"/>
    <property type="match status" value="1"/>
</dbReference>
<dbReference type="Proteomes" id="UP000076503">
    <property type="component" value="Unassembled WGS sequence"/>
</dbReference>
<dbReference type="PATRIC" id="fig|1365251.3.peg.4582"/>
<gene>
    <name evidence="3" type="ORF">N476_04015</name>
</gene>
<evidence type="ECO:0000313" key="4">
    <source>
        <dbReference type="Proteomes" id="UP000076503"/>
    </source>
</evidence>
<dbReference type="SMART" id="SM00530">
    <property type="entry name" value="HTH_XRE"/>
    <property type="match status" value="1"/>
</dbReference>
<dbReference type="InterPro" id="IPR001387">
    <property type="entry name" value="Cro/C1-type_HTH"/>
</dbReference>
<feature type="transmembrane region" description="Helical" evidence="1">
    <location>
        <begin position="82"/>
        <end position="104"/>
    </location>
</feature>
<evidence type="ECO:0000256" key="1">
    <source>
        <dbReference type="SAM" id="Phobius"/>
    </source>
</evidence>
<feature type="transmembrane region" description="Helical" evidence="1">
    <location>
        <begin position="124"/>
        <end position="145"/>
    </location>
</feature>
<dbReference type="RefSeq" id="WP_063363743.1">
    <property type="nucleotide sequence ID" value="NZ_AUXZ01000119.1"/>
</dbReference>
<sequence length="160" mass="17907">MSQDVKLSKEKIYKLRMAKCWSQDELAAASGLSVRTIQRVEKTGASSLETTKALASVFGVSPVALQASNRVENITFRFICKYAWLLAFAGASLFFGLWIIDILIPTLKGADFNQQYEMHGNFRYLDFGGVCFIAGFVLLGLNILYDFLSQKRLLNSSDKE</sequence>
<dbReference type="GO" id="GO:0003677">
    <property type="term" value="F:DNA binding"/>
    <property type="evidence" value="ECO:0007669"/>
    <property type="project" value="InterPro"/>
</dbReference>
<dbReference type="Pfam" id="PF01381">
    <property type="entry name" value="HTH_3"/>
    <property type="match status" value="1"/>
</dbReference>
<dbReference type="EMBL" id="AUXZ01000119">
    <property type="protein sequence ID" value="KZN46303.1"/>
    <property type="molecule type" value="Genomic_DNA"/>
</dbReference>
<protein>
    <recommendedName>
        <fullName evidence="2">HTH cro/C1-type domain-containing protein</fullName>
    </recommendedName>
</protein>
<keyword evidence="1" id="KW-0472">Membrane</keyword>
<feature type="domain" description="HTH cro/C1-type" evidence="2">
    <location>
        <begin position="12"/>
        <end position="65"/>
    </location>
</feature>
<keyword evidence="1" id="KW-1133">Transmembrane helix</keyword>
<keyword evidence="1" id="KW-0812">Transmembrane</keyword>
<proteinExistence type="predicted"/>
<evidence type="ECO:0000259" key="2">
    <source>
        <dbReference type="PROSITE" id="PS50943"/>
    </source>
</evidence>
<reference evidence="3 4" key="1">
    <citation type="submission" date="2013-07" db="EMBL/GenBank/DDBJ databases">
        <title>Comparative Genomic and Metabolomic Analysis of Twelve Strains of Pseudoalteromonas luteoviolacea.</title>
        <authorList>
            <person name="Vynne N.G."/>
            <person name="Mansson M."/>
            <person name="Gram L."/>
        </authorList>
    </citation>
    <scope>NUCLEOTIDE SEQUENCE [LARGE SCALE GENOMIC DNA]</scope>
    <source>
        <strain evidence="3 4">H33</strain>
    </source>
</reference>